<dbReference type="InterPro" id="IPR016032">
    <property type="entry name" value="Sig_transdc_resp-reg_C-effctor"/>
</dbReference>
<dbReference type="Gene3D" id="3.40.50.2300">
    <property type="match status" value="1"/>
</dbReference>
<keyword evidence="1 3" id="KW-0238">DNA-binding</keyword>
<dbReference type="EMBL" id="QRAP01000006">
    <property type="protein sequence ID" value="RDK90078.1"/>
    <property type="molecule type" value="Genomic_DNA"/>
</dbReference>
<dbReference type="RefSeq" id="WP_115459185.1">
    <property type="nucleotide sequence ID" value="NZ_QRAP01000006.1"/>
</dbReference>
<feature type="domain" description="HTH luxR-type" evidence="2">
    <location>
        <begin position="152"/>
        <end position="209"/>
    </location>
</feature>
<name>A0A370QP43_9GAMM</name>
<dbReference type="SMART" id="SM00421">
    <property type="entry name" value="HTH_LUXR"/>
    <property type="match status" value="1"/>
</dbReference>
<dbReference type="Pfam" id="PF00196">
    <property type="entry name" value="GerE"/>
    <property type="match status" value="1"/>
</dbReference>
<keyword evidence="4" id="KW-1185">Reference proteome</keyword>
<dbReference type="Proteomes" id="UP000254848">
    <property type="component" value="Unassembled WGS sequence"/>
</dbReference>
<organism evidence="3 4">
    <name type="scientific">Enterobacillus tribolii</name>
    <dbReference type="NCBI Taxonomy" id="1487935"/>
    <lineage>
        <taxon>Bacteria</taxon>
        <taxon>Pseudomonadati</taxon>
        <taxon>Pseudomonadota</taxon>
        <taxon>Gammaproteobacteria</taxon>
        <taxon>Enterobacterales</taxon>
        <taxon>Hafniaceae</taxon>
        <taxon>Enterobacillus</taxon>
    </lineage>
</organism>
<dbReference type="InterPro" id="IPR000792">
    <property type="entry name" value="Tscrpt_reg_LuxR_C"/>
</dbReference>
<dbReference type="AlphaFoldDB" id="A0A370QP43"/>
<dbReference type="OrthoDB" id="6623825at2"/>
<comment type="caution">
    <text evidence="3">The sequence shown here is derived from an EMBL/GenBank/DDBJ whole genome shotgun (WGS) entry which is preliminary data.</text>
</comment>
<reference evidence="3 4" key="1">
    <citation type="submission" date="2018-07" db="EMBL/GenBank/DDBJ databases">
        <title>Genomic Encyclopedia of Type Strains, Phase IV (KMG-IV): sequencing the most valuable type-strain genomes for metagenomic binning, comparative biology and taxonomic classification.</title>
        <authorList>
            <person name="Goeker M."/>
        </authorList>
    </citation>
    <scope>NUCLEOTIDE SEQUENCE [LARGE SCALE GENOMIC DNA]</scope>
    <source>
        <strain evidence="3 4">DSM 103736</strain>
    </source>
</reference>
<evidence type="ECO:0000313" key="3">
    <source>
        <dbReference type="EMBL" id="RDK90078.1"/>
    </source>
</evidence>
<dbReference type="GO" id="GO:0006355">
    <property type="term" value="P:regulation of DNA-templated transcription"/>
    <property type="evidence" value="ECO:0007669"/>
    <property type="project" value="InterPro"/>
</dbReference>
<accession>A0A370QP43</accession>
<dbReference type="GO" id="GO:0003677">
    <property type="term" value="F:DNA binding"/>
    <property type="evidence" value="ECO:0007669"/>
    <property type="project" value="UniProtKB-KW"/>
</dbReference>
<evidence type="ECO:0000259" key="2">
    <source>
        <dbReference type="SMART" id="SM00421"/>
    </source>
</evidence>
<sequence>MSHMTKTPAVREPITAGTALKTALKIVVLEPADIRWLGIQQILRDAGVAESGLQRIRSADVLSETLHSQRPDILLLSSVSGNTVSLLSTLLTLRTACPRSCVMAILHKEAPYLRELLQGFGVDQILTTPTLVAELPGLLSAHSQMQHLRSVAPRFTRQECYVMQALLAGYSVSQVARTQGKNIRTVSAQKQSVLGKMKMMHSGELQVLGGYLMTAEAGR</sequence>
<protein>
    <submittedName>
        <fullName evidence="3">DNA-binding NarL/FixJ family response regulator</fullName>
    </submittedName>
</protein>
<evidence type="ECO:0000256" key="1">
    <source>
        <dbReference type="ARBA" id="ARBA00023125"/>
    </source>
</evidence>
<evidence type="ECO:0000313" key="4">
    <source>
        <dbReference type="Proteomes" id="UP000254848"/>
    </source>
</evidence>
<gene>
    <name evidence="3" type="ORF">C8D90_106287</name>
</gene>
<proteinExistence type="predicted"/>
<dbReference type="SUPFAM" id="SSF46894">
    <property type="entry name" value="C-terminal effector domain of the bipartite response regulators"/>
    <property type="match status" value="1"/>
</dbReference>